<organism evidence="2 3">
    <name type="scientific">Zalerion maritima</name>
    <dbReference type="NCBI Taxonomy" id="339359"/>
    <lineage>
        <taxon>Eukaryota</taxon>
        <taxon>Fungi</taxon>
        <taxon>Dikarya</taxon>
        <taxon>Ascomycota</taxon>
        <taxon>Pezizomycotina</taxon>
        <taxon>Sordariomycetes</taxon>
        <taxon>Lulworthiomycetidae</taxon>
        <taxon>Lulworthiales</taxon>
        <taxon>Lulworthiaceae</taxon>
        <taxon>Zalerion</taxon>
    </lineage>
</organism>
<comment type="caution">
    <text evidence="2">The sequence shown here is derived from an EMBL/GenBank/DDBJ whole genome shotgun (WGS) entry which is preliminary data.</text>
</comment>
<evidence type="ECO:0000256" key="1">
    <source>
        <dbReference type="SAM" id="MobiDB-lite"/>
    </source>
</evidence>
<evidence type="ECO:0000313" key="2">
    <source>
        <dbReference type="EMBL" id="KAJ2902597.1"/>
    </source>
</evidence>
<protein>
    <submittedName>
        <fullName evidence="2">Uncharacterized protein</fullName>
    </submittedName>
</protein>
<gene>
    <name evidence="2" type="ORF">MKZ38_000358</name>
</gene>
<name>A0AAD5WSK9_9PEZI</name>
<dbReference type="AlphaFoldDB" id="A0AAD5WSK9"/>
<feature type="compositionally biased region" description="Basic residues" evidence="1">
    <location>
        <begin position="1"/>
        <end position="10"/>
    </location>
</feature>
<dbReference type="EMBL" id="JAKWBI020000108">
    <property type="protein sequence ID" value="KAJ2902597.1"/>
    <property type="molecule type" value="Genomic_DNA"/>
</dbReference>
<feature type="region of interest" description="Disordered" evidence="1">
    <location>
        <begin position="1"/>
        <end position="23"/>
    </location>
</feature>
<reference evidence="2" key="1">
    <citation type="submission" date="2022-07" db="EMBL/GenBank/DDBJ databases">
        <title>Draft genome sequence of Zalerion maritima ATCC 34329, a (micro)plastics degrading marine fungus.</title>
        <authorList>
            <person name="Paco A."/>
            <person name="Goncalves M.F.M."/>
            <person name="Rocha-Santos T.A.P."/>
            <person name="Alves A."/>
        </authorList>
    </citation>
    <scope>NUCLEOTIDE SEQUENCE</scope>
    <source>
        <strain evidence="2">ATCC 34329</strain>
    </source>
</reference>
<keyword evidence="3" id="KW-1185">Reference proteome</keyword>
<proteinExistence type="predicted"/>
<dbReference type="Proteomes" id="UP001201980">
    <property type="component" value="Unassembled WGS sequence"/>
</dbReference>
<accession>A0AAD5WSK9</accession>
<sequence length="102" mass="11512">MGMAWHGRKKKNDEEPRPKGEDDIRRWTLIKGEVTSQKLTPFARGIARNAADEWQHSGILAQHTSLNPVANPSMKELFMISPRDHSALVWSDRDDGKCDGST</sequence>
<evidence type="ECO:0000313" key="3">
    <source>
        <dbReference type="Proteomes" id="UP001201980"/>
    </source>
</evidence>
<feature type="compositionally biased region" description="Basic and acidic residues" evidence="1">
    <location>
        <begin position="11"/>
        <end position="23"/>
    </location>
</feature>